<dbReference type="EMBL" id="FWFT01000003">
    <property type="protein sequence ID" value="SLN38486.1"/>
    <property type="molecule type" value="Genomic_DNA"/>
</dbReference>
<keyword evidence="5 13" id="KW-0808">Transferase</keyword>
<evidence type="ECO:0000256" key="6">
    <source>
        <dbReference type="ARBA" id="ARBA00022692"/>
    </source>
</evidence>
<dbReference type="InterPro" id="IPR003660">
    <property type="entry name" value="HAMP_dom"/>
</dbReference>
<dbReference type="InterPro" id="IPR036097">
    <property type="entry name" value="HisK_dim/P_sf"/>
</dbReference>
<evidence type="ECO:0000256" key="10">
    <source>
        <dbReference type="SAM" id="Phobius"/>
    </source>
</evidence>
<dbReference type="InterPro" id="IPR005467">
    <property type="entry name" value="His_kinase_dom"/>
</dbReference>
<dbReference type="InterPro" id="IPR036890">
    <property type="entry name" value="HATPase_C_sf"/>
</dbReference>
<keyword evidence="9" id="KW-0902">Two-component regulatory system</keyword>
<dbReference type="Proteomes" id="UP000193623">
    <property type="component" value="Unassembled WGS sequence"/>
</dbReference>
<comment type="subcellular location">
    <subcellularLocation>
        <location evidence="2">Membrane</location>
    </subcellularLocation>
</comment>
<feature type="domain" description="HAMP" evidence="12">
    <location>
        <begin position="167"/>
        <end position="220"/>
    </location>
</feature>
<evidence type="ECO:0000313" key="14">
    <source>
        <dbReference type="Proteomes" id="UP000193623"/>
    </source>
</evidence>
<feature type="domain" description="Histidine kinase" evidence="11">
    <location>
        <begin position="228"/>
        <end position="427"/>
    </location>
</feature>
<evidence type="ECO:0000256" key="7">
    <source>
        <dbReference type="ARBA" id="ARBA00022777"/>
    </source>
</evidence>
<dbReference type="InterPro" id="IPR050428">
    <property type="entry name" value="TCS_sensor_his_kinase"/>
</dbReference>
<evidence type="ECO:0000256" key="5">
    <source>
        <dbReference type="ARBA" id="ARBA00022679"/>
    </source>
</evidence>
<dbReference type="InterPro" id="IPR003661">
    <property type="entry name" value="HisK_dim/P_dom"/>
</dbReference>
<evidence type="ECO:0000259" key="12">
    <source>
        <dbReference type="PROSITE" id="PS50885"/>
    </source>
</evidence>
<dbReference type="Pfam" id="PF02518">
    <property type="entry name" value="HATPase_c"/>
    <property type="match status" value="1"/>
</dbReference>
<evidence type="ECO:0000256" key="3">
    <source>
        <dbReference type="ARBA" id="ARBA00012438"/>
    </source>
</evidence>
<evidence type="ECO:0000259" key="11">
    <source>
        <dbReference type="PROSITE" id="PS50109"/>
    </source>
</evidence>
<dbReference type="PANTHER" id="PTHR45436">
    <property type="entry name" value="SENSOR HISTIDINE KINASE YKOH"/>
    <property type="match status" value="1"/>
</dbReference>
<dbReference type="PROSITE" id="PS50885">
    <property type="entry name" value="HAMP"/>
    <property type="match status" value="1"/>
</dbReference>
<keyword evidence="6 10" id="KW-0812">Transmembrane</keyword>
<dbReference type="OrthoDB" id="9815202at2"/>
<comment type="catalytic activity">
    <reaction evidence="1">
        <text>ATP + protein L-histidine = ADP + protein N-phospho-L-histidine.</text>
        <dbReference type="EC" id="2.7.13.3"/>
    </reaction>
</comment>
<dbReference type="SMART" id="SM00388">
    <property type="entry name" value="HisKA"/>
    <property type="match status" value="1"/>
</dbReference>
<evidence type="ECO:0000313" key="13">
    <source>
        <dbReference type="EMBL" id="SLN38486.1"/>
    </source>
</evidence>
<keyword evidence="10" id="KW-0472">Membrane</keyword>
<keyword evidence="14" id="KW-1185">Reference proteome</keyword>
<gene>
    <name evidence="13" type="primary">phoR_2</name>
    <name evidence="13" type="ORF">PSJ8397_01895</name>
</gene>
<keyword evidence="8 10" id="KW-1133">Transmembrane helix</keyword>
<sequence>MSLVLRVLGKLRWLLRSSTLRLALMLSVIFAIGFAIAIFVALTLGRDANERRVDASLLALAGAADVDDRAEDGQDMILRALDDLQGLPSPFRRAVERGGGTVELNRDLRGSDVWRVLVAQDSEGTPVMVAVSLEATEDTQELLAGVLWATAAIVVVLTVGVGLISGLLAQRRLSRIDQTLGLLAAGVLSARTGHTRSRDDLDDMARQLDVTAAELERLVTQTRHLSASIAHDLRTPLARLRAQLEMLPDGDARGAALEEASRLSDIFDTIMRVARIEAAQGNDGFETVEISDLLQDIAETFGPVVEDEGKTLSLDLEAAGQVQADRNMLIQALANLIQNAIVHGGEVITLFAAGRSFGVADNGLGVDPADYADIIKPMVRLDAARTRDGSGLGLALVRAVADRHTARLELSQNLPSGLKVTLNFADL</sequence>
<evidence type="ECO:0000256" key="1">
    <source>
        <dbReference type="ARBA" id="ARBA00000085"/>
    </source>
</evidence>
<feature type="transmembrane region" description="Helical" evidence="10">
    <location>
        <begin position="146"/>
        <end position="169"/>
    </location>
</feature>
<dbReference type="PROSITE" id="PS50109">
    <property type="entry name" value="HIS_KIN"/>
    <property type="match status" value="1"/>
</dbReference>
<dbReference type="AlphaFoldDB" id="A0A1Y5SIB2"/>
<feature type="transmembrane region" description="Helical" evidence="10">
    <location>
        <begin position="20"/>
        <end position="44"/>
    </location>
</feature>
<accession>A0A1Y5SIB2</accession>
<keyword evidence="7" id="KW-0418">Kinase</keyword>
<dbReference type="EC" id="2.7.13.3" evidence="3"/>
<dbReference type="GO" id="GO:0005886">
    <property type="term" value="C:plasma membrane"/>
    <property type="evidence" value="ECO:0007669"/>
    <property type="project" value="TreeGrafter"/>
</dbReference>
<protein>
    <recommendedName>
        <fullName evidence="3">histidine kinase</fullName>
        <ecNumber evidence="3">2.7.13.3</ecNumber>
    </recommendedName>
</protein>
<dbReference type="CDD" id="cd00082">
    <property type="entry name" value="HisKA"/>
    <property type="match status" value="1"/>
</dbReference>
<dbReference type="Gene3D" id="3.30.565.10">
    <property type="entry name" value="Histidine kinase-like ATPase, C-terminal domain"/>
    <property type="match status" value="1"/>
</dbReference>
<proteinExistence type="predicted"/>
<evidence type="ECO:0000256" key="8">
    <source>
        <dbReference type="ARBA" id="ARBA00022989"/>
    </source>
</evidence>
<dbReference type="CDD" id="cd00075">
    <property type="entry name" value="HATPase"/>
    <property type="match status" value="1"/>
</dbReference>
<dbReference type="SUPFAM" id="SSF47384">
    <property type="entry name" value="Homodimeric domain of signal transducing histidine kinase"/>
    <property type="match status" value="1"/>
</dbReference>
<evidence type="ECO:0000256" key="9">
    <source>
        <dbReference type="ARBA" id="ARBA00023012"/>
    </source>
</evidence>
<dbReference type="SUPFAM" id="SSF55874">
    <property type="entry name" value="ATPase domain of HSP90 chaperone/DNA topoisomerase II/histidine kinase"/>
    <property type="match status" value="1"/>
</dbReference>
<dbReference type="PANTHER" id="PTHR45436:SF8">
    <property type="entry name" value="HISTIDINE KINASE"/>
    <property type="match status" value="1"/>
</dbReference>
<dbReference type="Gene3D" id="1.10.287.130">
    <property type="match status" value="1"/>
</dbReference>
<reference evidence="13 14" key="1">
    <citation type="submission" date="2017-03" db="EMBL/GenBank/DDBJ databases">
        <authorList>
            <person name="Afonso C.L."/>
            <person name="Miller P.J."/>
            <person name="Scott M.A."/>
            <person name="Spackman E."/>
            <person name="Goraichik I."/>
            <person name="Dimitrov K.M."/>
            <person name="Suarez D.L."/>
            <person name="Swayne D.E."/>
        </authorList>
    </citation>
    <scope>NUCLEOTIDE SEQUENCE [LARGE SCALE GENOMIC DNA]</scope>
    <source>
        <strain evidence="13 14">CECT 8397</strain>
    </source>
</reference>
<name>A0A1Y5SIB2_9RHOB</name>
<evidence type="ECO:0000256" key="2">
    <source>
        <dbReference type="ARBA" id="ARBA00004370"/>
    </source>
</evidence>
<dbReference type="InterPro" id="IPR003594">
    <property type="entry name" value="HATPase_dom"/>
</dbReference>
<dbReference type="GO" id="GO:0000155">
    <property type="term" value="F:phosphorelay sensor kinase activity"/>
    <property type="evidence" value="ECO:0007669"/>
    <property type="project" value="InterPro"/>
</dbReference>
<keyword evidence="4" id="KW-0597">Phosphoprotein</keyword>
<dbReference type="Pfam" id="PF00512">
    <property type="entry name" value="HisKA"/>
    <property type="match status" value="1"/>
</dbReference>
<dbReference type="SMART" id="SM00387">
    <property type="entry name" value="HATPase_c"/>
    <property type="match status" value="1"/>
</dbReference>
<evidence type="ECO:0000256" key="4">
    <source>
        <dbReference type="ARBA" id="ARBA00022553"/>
    </source>
</evidence>
<organism evidence="13 14">
    <name type="scientific">Pseudooctadecabacter jejudonensis</name>
    <dbReference type="NCBI Taxonomy" id="1391910"/>
    <lineage>
        <taxon>Bacteria</taxon>
        <taxon>Pseudomonadati</taxon>
        <taxon>Pseudomonadota</taxon>
        <taxon>Alphaproteobacteria</taxon>
        <taxon>Rhodobacterales</taxon>
        <taxon>Paracoccaceae</taxon>
        <taxon>Pseudooctadecabacter</taxon>
    </lineage>
</organism>
<dbReference type="RefSeq" id="WP_085864344.1">
    <property type="nucleotide sequence ID" value="NZ_FWFT01000003.1"/>
</dbReference>